<dbReference type="AlphaFoldDB" id="M7BF33"/>
<feature type="region of interest" description="Disordered" evidence="1">
    <location>
        <begin position="88"/>
        <end position="107"/>
    </location>
</feature>
<dbReference type="Proteomes" id="UP000031443">
    <property type="component" value="Unassembled WGS sequence"/>
</dbReference>
<name>M7BF33_CHEMY</name>
<protein>
    <submittedName>
        <fullName evidence="2">Uncharacterized protein</fullName>
    </submittedName>
</protein>
<keyword evidence="3" id="KW-1185">Reference proteome</keyword>
<organism evidence="2 3">
    <name type="scientific">Chelonia mydas</name>
    <name type="common">Green sea-turtle</name>
    <name type="synonym">Chelonia agassizi</name>
    <dbReference type="NCBI Taxonomy" id="8469"/>
    <lineage>
        <taxon>Eukaryota</taxon>
        <taxon>Metazoa</taxon>
        <taxon>Chordata</taxon>
        <taxon>Craniata</taxon>
        <taxon>Vertebrata</taxon>
        <taxon>Euteleostomi</taxon>
        <taxon>Archelosauria</taxon>
        <taxon>Testudinata</taxon>
        <taxon>Testudines</taxon>
        <taxon>Cryptodira</taxon>
        <taxon>Durocryptodira</taxon>
        <taxon>Americhelydia</taxon>
        <taxon>Chelonioidea</taxon>
        <taxon>Cheloniidae</taxon>
        <taxon>Chelonia</taxon>
    </lineage>
</organism>
<evidence type="ECO:0000313" key="2">
    <source>
        <dbReference type="EMBL" id="EMP26812.1"/>
    </source>
</evidence>
<dbReference type="InterPro" id="IPR016187">
    <property type="entry name" value="CTDL_fold"/>
</dbReference>
<reference evidence="3" key="1">
    <citation type="journal article" date="2013" name="Nat. Genet.">
        <title>The draft genomes of soft-shell turtle and green sea turtle yield insights into the development and evolution of the turtle-specific body plan.</title>
        <authorList>
            <person name="Wang Z."/>
            <person name="Pascual-Anaya J."/>
            <person name="Zadissa A."/>
            <person name="Li W."/>
            <person name="Niimura Y."/>
            <person name="Huang Z."/>
            <person name="Li C."/>
            <person name="White S."/>
            <person name="Xiong Z."/>
            <person name="Fang D."/>
            <person name="Wang B."/>
            <person name="Ming Y."/>
            <person name="Chen Y."/>
            <person name="Zheng Y."/>
            <person name="Kuraku S."/>
            <person name="Pignatelli M."/>
            <person name="Herrero J."/>
            <person name="Beal K."/>
            <person name="Nozawa M."/>
            <person name="Li Q."/>
            <person name="Wang J."/>
            <person name="Zhang H."/>
            <person name="Yu L."/>
            <person name="Shigenobu S."/>
            <person name="Wang J."/>
            <person name="Liu J."/>
            <person name="Flicek P."/>
            <person name="Searle S."/>
            <person name="Wang J."/>
            <person name="Kuratani S."/>
            <person name="Yin Y."/>
            <person name="Aken B."/>
            <person name="Zhang G."/>
            <person name="Irie N."/>
        </authorList>
    </citation>
    <scope>NUCLEOTIDE SEQUENCE [LARGE SCALE GENOMIC DNA]</scope>
</reference>
<sequence length="170" mass="17790">MYIRDPDSSANSIPCTNTITKLLWSSTGGDTLLLGTHELAGVTDTWATGAAISGSGPGCPPPAVAAAVLGNPPAVAVVPGCPPQSTSRCPGAPTGAPEAPQYKRMPQSTPPAPVDVCVCDACHFLLLQGLYKENDFIKPLAFSYHWIGLFRNGINESWVWEDGTALTLNL</sequence>
<proteinExistence type="predicted"/>
<gene>
    <name evidence="2" type="ORF">UY3_16100</name>
</gene>
<accession>M7BF33</accession>
<dbReference type="EMBL" id="KB576110">
    <property type="protein sequence ID" value="EMP26812.1"/>
    <property type="molecule type" value="Genomic_DNA"/>
</dbReference>
<evidence type="ECO:0000313" key="3">
    <source>
        <dbReference type="Proteomes" id="UP000031443"/>
    </source>
</evidence>
<evidence type="ECO:0000256" key="1">
    <source>
        <dbReference type="SAM" id="MobiDB-lite"/>
    </source>
</evidence>
<dbReference type="SUPFAM" id="SSF56436">
    <property type="entry name" value="C-type lectin-like"/>
    <property type="match status" value="1"/>
</dbReference>